<dbReference type="InterPro" id="IPR000683">
    <property type="entry name" value="Gfo/Idh/MocA-like_OxRdtase_N"/>
</dbReference>
<feature type="domain" description="Gfo/Idh/MocA-like oxidoreductase N-terminal" evidence="2">
    <location>
        <begin position="6"/>
        <end position="126"/>
    </location>
</feature>
<dbReference type="InterPro" id="IPR051450">
    <property type="entry name" value="Gfo/Idh/MocA_Oxidoreductases"/>
</dbReference>
<organism evidence="4 5">
    <name type="scientific">Agromyces fucosus</name>
    <dbReference type="NCBI Taxonomy" id="41985"/>
    <lineage>
        <taxon>Bacteria</taxon>
        <taxon>Bacillati</taxon>
        <taxon>Actinomycetota</taxon>
        <taxon>Actinomycetes</taxon>
        <taxon>Micrococcales</taxon>
        <taxon>Microbacteriaceae</taxon>
        <taxon>Agromyces</taxon>
    </lineage>
</organism>
<sequence length="427" mass="46017">MPDIVRLAIIGAGSRGTNYARLATASGRGAVVAVVDPDPRRRASFAAEYELPETSVFADWRDLAALPRLADAAVIATPDRLHTDPAIAFADAGYHLLLEKPMAPTAADSERIVEAAERNDVLLMVCHVMRYSGYSRALKELLDAGRIGEIISVEHLEPIGWWHFAHSYVRGNWAREAESSSMLMAKSSHDLDWLSHIIGEPVRRVSSFGSLSFFTPANKPATAAERCVDCPLVGTCAYSAPRIYERFLGDPVGERWPLAVLADPVTPERIGEALRTGPYGACVFNGDNDVADHQVVNLEYANGATASFTVTAFTELDFRKTRIFGSRGSIDGDGRNLVIHDFETDKKETIETAIDGGASAADGHGGADTALIDAFLTAVRSGDRALVESGGRESLRSHEIVWAAEAARRSGTVVEIRTATEAVLATP</sequence>
<dbReference type="GO" id="GO:0000166">
    <property type="term" value="F:nucleotide binding"/>
    <property type="evidence" value="ECO:0007669"/>
    <property type="project" value="InterPro"/>
</dbReference>
<protein>
    <submittedName>
        <fullName evidence="4">Gfo/Idh/MocA family oxidoreductase</fullName>
    </submittedName>
</protein>
<gene>
    <name evidence="4" type="ORF">ESP57_11025</name>
</gene>
<evidence type="ECO:0000313" key="5">
    <source>
        <dbReference type="Proteomes" id="UP000292935"/>
    </source>
</evidence>
<evidence type="ECO:0000259" key="2">
    <source>
        <dbReference type="Pfam" id="PF01408"/>
    </source>
</evidence>
<dbReference type="PANTHER" id="PTHR43377">
    <property type="entry name" value="BILIVERDIN REDUCTASE A"/>
    <property type="match status" value="1"/>
</dbReference>
<accession>A0A4Q2JML8</accession>
<dbReference type="Gene3D" id="3.30.360.10">
    <property type="entry name" value="Dihydrodipicolinate Reductase, domain 2"/>
    <property type="match status" value="1"/>
</dbReference>
<dbReference type="PANTHER" id="PTHR43377:SF2">
    <property type="entry name" value="BINDING ROSSMANN FOLD OXIDOREDUCTASE, PUTATIVE (AFU_ORTHOLOGUE AFUA_4G00560)-RELATED"/>
    <property type="match status" value="1"/>
</dbReference>
<dbReference type="RefSeq" id="WP_129231562.1">
    <property type="nucleotide sequence ID" value="NZ_SDPO01000002.1"/>
</dbReference>
<evidence type="ECO:0000313" key="4">
    <source>
        <dbReference type="EMBL" id="RXZ49435.1"/>
    </source>
</evidence>
<dbReference type="InterPro" id="IPR036291">
    <property type="entry name" value="NAD(P)-bd_dom_sf"/>
</dbReference>
<feature type="domain" description="Gfo/Idh/MocA-like oxidoreductase C-terminal" evidence="3">
    <location>
        <begin position="139"/>
        <end position="416"/>
    </location>
</feature>
<proteinExistence type="inferred from homology"/>
<dbReference type="Pfam" id="PF02894">
    <property type="entry name" value="GFO_IDH_MocA_C"/>
    <property type="match status" value="1"/>
</dbReference>
<comment type="similarity">
    <text evidence="1">Belongs to the Gfo/Idh/MocA family.</text>
</comment>
<dbReference type="OrthoDB" id="179913at2"/>
<dbReference type="Gene3D" id="3.40.50.720">
    <property type="entry name" value="NAD(P)-binding Rossmann-like Domain"/>
    <property type="match status" value="1"/>
</dbReference>
<dbReference type="Proteomes" id="UP000292935">
    <property type="component" value="Unassembled WGS sequence"/>
</dbReference>
<keyword evidence="5" id="KW-1185">Reference proteome</keyword>
<evidence type="ECO:0000259" key="3">
    <source>
        <dbReference type="Pfam" id="PF02894"/>
    </source>
</evidence>
<reference evidence="4 5" key="1">
    <citation type="submission" date="2019-01" db="EMBL/GenBank/DDBJ databases">
        <authorList>
            <person name="Li J."/>
        </authorList>
    </citation>
    <scope>NUCLEOTIDE SEQUENCE [LARGE SCALE GENOMIC DNA]</scope>
    <source>
        <strain evidence="4 5">CCUG 35506</strain>
    </source>
</reference>
<comment type="caution">
    <text evidence="4">The sequence shown here is derived from an EMBL/GenBank/DDBJ whole genome shotgun (WGS) entry which is preliminary data.</text>
</comment>
<name>A0A4Q2JML8_9MICO</name>
<dbReference type="SUPFAM" id="SSF51735">
    <property type="entry name" value="NAD(P)-binding Rossmann-fold domains"/>
    <property type="match status" value="1"/>
</dbReference>
<dbReference type="AlphaFoldDB" id="A0A4Q2JML8"/>
<dbReference type="EMBL" id="SDPO01000002">
    <property type="protein sequence ID" value="RXZ49435.1"/>
    <property type="molecule type" value="Genomic_DNA"/>
</dbReference>
<dbReference type="InterPro" id="IPR004104">
    <property type="entry name" value="Gfo/Idh/MocA-like_OxRdtase_C"/>
</dbReference>
<dbReference type="SUPFAM" id="SSF55347">
    <property type="entry name" value="Glyceraldehyde-3-phosphate dehydrogenase-like, C-terminal domain"/>
    <property type="match status" value="1"/>
</dbReference>
<dbReference type="Pfam" id="PF01408">
    <property type="entry name" value="GFO_IDH_MocA"/>
    <property type="match status" value="1"/>
</dbReference>
<evidence type="ECO:0000256" key="1">
    <source>
        <dbReference type="ARBA" id="ARBA00010928"/>
    </source>
</evidence>